<dbReference type="Pfam" id="PF18758">
    <property type="entry name" value="KDZ"/>
    <property type="match status" value="1"/>
</dbReference>
<dbReference type="OrthoDB" id="2674654at2759"/>
<dbReference type="PANTHER" id="PTHR33096:SF1">
    <property type="entry name" value="CXC1-LIKE CYSTEINE CLUSTER ASSOCIATED WITH KDZ TRANSPOSASES DOMAIN-CONTAINING PROTEIN"/>
    <property type="match status" value="1"/>
</dbReference>
<evidence type="ECO:0000313" key="2">
    <source>
        <dbReference type="EMBL" id="KAG1764090.1"/>
    </source>
</evidence>
<dbReference type="Pfam" id="PF18803">
    <property type="entry name" value="CxC2"/>
    <property type="match status" value="1"/>
</dbReference>
<organism evidence="2 3">
    <name type="scientific">Suillus placidus</name>
    <dbReference type="NCBI Taxonomy" id="48579"/>
    <lineage>
        <taxon>Eukaryota</taxon>
        <taxon>Fungi</taxon>
        <taxon>Dikarya</taxon>
        <taxon>Basidiomycota</taxon>
        <taxon>Agaricomycotina</taxon>
        <taxon>Agaricomycetes</taxon>
        <taxon>Agaricomycetidae</taxon>
        <taxon>Boletales</taxon>
        <taxon>Suillineae</taxon>
        <taxon>Suillaceae</taxon>
        <taxon>Suillus</taxon>
    </lineage>
</organism>
<evidence type="ECO:0000259" key="1">
    <source>
        <dbReference type="Pfam" id="PF18803"/>
    </source>
</evidence>
<dbReference type="Proteomes" id="UP000714275">
    <property type="component" value="Unassembled WGS sequence"/>
</dbReference>
<dbReference type="PANTHER" id="PTHR33096">
    <property type="entry name" value="CXC2 DOMAIN-CONTAINING PROTEIN"/>
    <property type="match status" value="1"/>
</dbReference>
<reference evidence="2" key="1">
    <citation type="journal article" date="2020" name="New Phytol.">
        <title>Comparative genomics reveals dynamic genome evolution in host specialist ectomycorrhizal fungi.</title>
        <authorList>
            <person name="Lofgren L.A."/>
            <person name="Nguyen N.H."/>
            <person name="Vilgalys R."/>
            <person name="Ruytinx J."/>
            <person name="Liao H.L."/>
            <person name="Branco S."/>
            <person name="Kuo A."/>
            <person name="LaButti K."/>
            <person name="Lipzen A."/>
            <person name="Andreopoulos W."/>
            <person name="Pangilinan J."/>
            <person name="Riley R."/>
            <person name="Hundley H."/>
            <person name="Na H."/>
            <person name="Barry K."/>
            <person name="Grigoriev I.V."/>
            <person name="Stajich J.E."/>
            <person name="Kennedy P.G."/>
        </authorList>
    </citation>
    <scope>NUCLEOTIDE SEQUENCE</scope>
    <source>
        <strain evidence="2">DOB743</strain>
    </source>
</reference>
<name>A0A9P6ZFP8_9AGAM</name>
<gene>
    <name evidence="2" type="ORF">EV702DRAFT_1051462</name>
</gene>
<sequence length="1145" mass="129510">MGDPVASLAKSLASHAELDDKLLQRAKTRLWNRWQNLLSTSSNSSADAKVITDIEISRAAVSIAYAAVNSYSAKASRNPSNGMQQRQKLAKYFTTPSFGHITEPTTLVDKHGRILTWYLPEILMADRVECVNESIKLLRPVLDQSFPKATEKEKQPWRSQGFVIPSSGGEFGVGRVTLCPGGFMQWHEPEAYGQDFTSGCLALQVFRNRMSLGKGHQAILDLPDLGAKLEYAPGTMVYICGKVLEHGVPQWGDGERIVIAHFVKNKVHDRQSIPRPEFPMHREFLIKVGADIMSGQKKNRLKAVSYSFKDRGSLSKRKDLDVDYVVYKPTTSRSRKSSWVESCADPLDFLLDTEAGHQPRKTKTQNDFIAEYLAYRDVYLDIILDSETFARAGFCETCQSAEATFNCHGGEPCPLYGGSEIYGHQDERVDDATEAGSLPQDTTPVTVVHSSRVFTHNVSWCCCLGSNPQHFQLLRAGLFPASSIWPRTAFTFEVLDHFLIDALECKTSARSFFEKLTCLTNNAFPDTIPDRYRELMRVSRLWRDLKNRKWFGFGHDTESGPGPGDLALFCPSCPQPGINMPLHWKQKYERQTAAGRLLRSAHTLMAVETYLRAGQYHSYSQCWCPGRLFEHCQGSAGGTVWWLVMKRFMVDGNFTAQHMNMQQPELDIFLSDGLGYMVAEGEYQAHLASATESREWSLHFAERVNNYYGLTLPDNTKIVAAVGKFHLSAHKLACFSRYSLNFIVGAGQVDGEILETLWAPFNKISPTARSMSQAHRQEILDDHMRNSNWNKLVHIVKTLLQKYKRANKGIDDTKVPFEELTSSLEVSKVSSWEKDETRAMEQHGEHLDIYQLKIDKAPTVAEIRLKLTETEYADTGKWGSISWLINGINLEDAQDALRVDIRKLPKDASAAQKVVVEEKRQKLAARISQFHEVADAMTEGIEVEPGTEHVDDTRFCAADMEQEGREAEDLEVNSEETGEEVAAEAMGIWMPSSIPYPDALALGLGALQAEELQLRQALGHKAIIYHQHFRSADSTWAGTRSKQEADRCRIKIDKARNAMQRLGADEDTLKNVYQEIQPSQLSMDWEVTEENRYGQGSDRLAWFWMVSSSRDSDEDAWMDELLVYRVNWLKAKARWQRWEEELSLV</sequence>
<dbReference type="EMBL" id="JABBWD010000133">
    <property type="protein sequence ID" value="KAG1764090.1"/>
    <property type="molecule type" value="Genomic_DNA"/>
</dbReference>
<keyword evidence="3" id="KW-1185">Reference proteome</keyword>
<evidence type="ECO:0000313" key="3">
    <source>
        <dbReference type="Proteomes" id="UP000714275"/>
    </source>
</evidence>
<feature type="domain" description="CxC2-like cysteine cluster KDZ transposase-associated" evidence="1">
    <location>
        <begin position="441"/>
        <end position="523"/>
    </location>
</feature>
<dbReference type="InterPro" id="IPR041457">
    <property type="entry name" value="CxC2_KDZ-assoc"/>
</dbReference>
<dbReference type="AlphaFoldDB" id="A0A9P6ZFP8"/>
<accession>A0A9P6ZFP8</accession>
<protein>
    <recommendedName>
        <fullName evidence="1">CxC2-like cysteine cluster KDZ transposase-associated domain-containing protein</fullName>
    </recommendedName>
</protein>
<dbReference type="InterPro" id="IPR040521">
    <property type="entry name" value="KDZ"/>
</dbReference>
<comment type="caution">
    <text evidence="2">The sequence shown here is derived from an EMBL/GenBank/DDBJ whole genome shotgun (WGS) entry which is preliminary data.</text>
</comment>
<dbReference type="Gene3D" id="3.60.130.30">
    <property type="match status" value="1"/>
</dbReference>
<proteinExistence type="predicted"/>